<dbReference type="Pfam" id="PF13507">
    <property type="entry name" value="GATase_5"/>
    <property type="match status" value="1"/>
</dbReference>
<keyword evidence="7 8" id="KW-0315">Glutamine amidotransferase</keyword>
<dbReference type="SUPFAM" id="SSF52317">
    <property type="entry name" value="Class I glutamine amidotransferase-like"/>
    <property type="match status" value="1"/>
</dbReference>
<keyword evidence="3" id="KW-0547">Nucleotide-binding</keyword>
<evidence type="ECO:0000256" key="5">
    <source>
        <dbReference type="ARBA" id="ARBA00022801"/>
    </source>
</evidence>
<dbReference type="GO" id="GO:0016787">
    <property type="term" value="F:hydrolase activity"/>
    <property type="evidence" value="ECO:0007669"/>
    <property type="project" value="UniProtKB-KW"/>
</dbReference>
<keyword evidence="4" id="KW-0658">Purine biosynthesis</keyword>
<dbReference type="EMBL" id="FAXC01000116">
    <property type="protein sequence ID" value="CUV08737.1"/>
    <property type="molecule type" value="Genomic_DNA"/>
</dbReference>
<name>A0A161JW08_9ZZZZ</name>
<dbReference type="PANTHER" id="PTHR47552">
    <property type="entry name" value="PHOSPHORIBOSYLFORMYLGLYCINAMIDINE SYNTHASE SUBUNIT PURQ"/>
    <property type="match status" value="1"/>
</dbReference>
<dbReference type="AlphaFoldDB" id="A0A161JW08"/>
<keyword evidence="5" id="KW-0378">Hydrolase</keyword>
<dbReference type="PROSITE" id="PS51273">
    <property type="entry name" value="GATASE_TYPE_1"/>
    <property type="match status" value="1"/>
</dbReference>
<evidence type="ECO:0000256" key="2">
    <source>
        <dbReference type="ARBA" id="ARBA00022598"/>
    </source>
</evidence>
<keyword evidence="6" id="KW-0067">ATP-binding</keyword>
<protein>
    <submittedName>
        <fullName evidence="8">Phosphoribosylformylglycinamidine synthase, glutamine amidotransferase subunit</fullName>
        <ecNumber evidence="8">6.3.5.3</ecNumber>
    </submittedName>
</protein>
<proteinExistence type="predicted"/>
<evidence type="ECO:0000256" key="1">
    <source>
        <dbReference type="ARBA" id="ARBA00022490"/>
    </source>
</evidence>
<dbReference type="GO" id="GO:0016740">
    <property type="term" value="F:transferase activity"/>
    <property type="evidence" value="ECO:0007669"/>
    <property type="project" value="UniProtKB-KW"/>
</dbReference>
<gene>
    <name evidence="8" type="ORF">MGWOODY_Mmi1686</name>
</gene>
<dbReference type="GO" id="GO:0005524">
    <property type="term" value="F:ATP binding"/>
    <property type="evidence" value="ECO:0007669"/>
    <property type="project" value="UniProtKB-KW"/>
</dbReference>
<organism evidence="8">
    <name type="scientific">hydrothermal vent metagenome</name>
    <dbReference type="NCBI Taxonomy" id="652676"/>
    <lineage>
        <taxon>unclassified sequences</taxon>
        <taxon>metagenomes</taxon>
        <taxon>ecological metagenomes</taxon>
    </lineage>
</organism>
<dbReference type="GO" id="GO:0006189">
    <property type="term" value="P:'de novo' IMP biosynthetic process"/>
    <property type="evidence" value="ECO:0007669"/>
    <property type="project" value="InterPro"/>
</dbReference>
<evidence type="ECO:0000256" key="3">
    <source>
        <dbReference type="ARBA" id="ARBA00022741"/>
    </source>
</evidence>
<dbReference type="SMART" id="SM01211">
    <property type="entry name" value="GATase_5"/>
    <property type="match status" value="1"/>
</dbReference>
<dbReference type="EC" id="6.3.5.3" evidence="8"/>
<reference evidence="8" key="1">
    <citation type="submission" date="2015-10" db="EMBL/GenBank/DDBJ databases">
        <authorList>
            <person name="Gilbert D.G."/>
        </authorList>
    </citation>
    <scope>NUCLEOTIDE SEQUENCE</scope>
</reference>
<dbReference type="InterPro" id="IPR029062">
    <property type="entry name" value="Class_I_gatase-like"/>
</dbReference>
<keyword evidence="2 8" id="KW-0436">Ligase</keyword>
<evidence type="ECO:0000256" key="4">
    <source>
        <dbReference type="ARBA" id="ARBA00022755"/>
    </source>
</evidence>
<keyword evidence="8" id="KW-0808">Transferase</keyword>
<accession>A0A161JW08</accession>
<dbReference type="PANTHER" id="PTHR47552:SF1">
    <property type="entry name" value="PHOSPHORIBOSYLFORMYLGLYCINAMIDINE SYNTHASE SUBUNIT PURQ"/>
    <property type="match status" value="1"/>
</dbReference>
<evidence type="ECO:0000256" key="6">
    <source>
        <dbReference type="ARBA" id="ARBA00022840"/>
    </source>
</evidence>
<dbReference type="Gene3D" id="3.40.50.880">
    <property type="match status" value="1"/>
</dbReference>
<dbReference type="InterPro" id="IPR010075">
    <property type="entry name" value="PRibForGlyAmidine_synth_PurQ"/>
</dbReference>
<evidence type="ECO:0000313" key="8">
    <source>
        <dbReference type="EMBL" id="CUV08737.1"/>
    </source>
</evidence>
<sequence>MACRRSGLNPVEFLWNETHEKLTNCAGYIIIGGFSYEDRSRAGVIASLDPIINVIKAESEKGKPVLGICNGAQILIESGLVPGVNNYALCAALTDNKRVINGDVLGTGYYNSWANITCVVDPNQTAFTRHLDTSTFIRVPFAHAEGRFIIPDDLLTTLINNNQTPFRYCDDTGNIINEFPVNPNGSVYNAAAVCNPAGNVMAMMPHPERTPNGDVIFKSIAEYIKEERSNEMLPLDYEPQKYSIQQYSSDPDGVEWLVNMIITDNEAVSVHNALAHLDIPVTVQRMTHWEIIADNKTSSLQNELIESGELFNSNKEFIADNKPNNNSATFLVRQKEDMLGRQKQQSLTNRFAIDGIREIRHGVLWNITVNSGNFDTAIQQVLDNHILYNPFSQDCYKYG</sequence>
<dbReference type="GO" id="GO:0004642">
    <property type="term" value="F:phosphoribosylformylglycinamidine synthase activity"/>
    <property type="evidence" value="ECO:0007669"/>
    <property type="project" value="UniProtKB-EC"/>
</dbReference>
<keyword evidence="1" id="KW-0963">Cytoplasm</keyword>
<evidence type="ECO:0000256" key="7">
    <source>
        <dbReference type="ARBA" id="ARBA00022962"/>
    </source>
</evidence>